<protein>
    <submittedName>
        <fullName evidence="1">Uncharacterized protein</fullName>
    </submittedName>
</protein>
<gene>
    <name evidence="1" type="ORF">METZ01_LOCUS369254</name>
</gene>
<evidence type="ECO:0000313" key="1">
    <source>
        <dbReference type="EMBL" id="SVD16400.1"/>
    </source>
</evidence>
<dbReference type="EMBL" id="UINC01133456">
    <property type="protein sequence ID" value="SVD16400.1"/>
    <property type="molecule type" value="Genomic_DNA"/>
</dbReference>
<reference evidence="1" key="1">
    <citation type="submission" date="2018-05" db="EMBL/GenBank/DDBJ databases">
        <authorList>
            <person name="Lanie J.A."/>
            <person name="Ng W.-L."/>
            <person name="Kazmierczak K.M."/>
            <person name="Andrzejewski T.M."/>
            <person name="Davidsen T.M."/>
            <person name="Wayne K.J."/>
            <person name="Tettelin H."/>
            <person name="Glass J.I."/>
            <person name="Rusch D."/>
            <person name="Podicherti R."/>
            <person name="Tsui H.-C.T."/>
            <person name="Winkler M.E."/>
        </authorList>
    </citation>
    <scope>NUCLEOTIDE SEQUENCE</scope>
</reference>
<accession>A0A382T2J4</accession>
<proteinExistence type="predicted"/>
<name>A0A382T2J4_9ZZZZ</name>
<organism evidence="1">
    <name type="scientific">marine metagenome</name>
    <dbReference type="NCBI Taxonomy" id="408172"/>
    <lineage>
        <taxon>unclassified sequences</taxon>
        <taxon>metagenomes</taxon>
        <taxon>ecological metagenomes</taxon>
    </lineage>
</organism>
<sequence length="69" mass="7996">MTSPHCNRHFYSCTETLALDDRGTVQVRLPDLILSTTLKEEGNNDLMFEETWATSDYWFKTNNSALTQH</sequence>
<dbReference type="AlphaFoldDB" id="A0A382T2J4"/>